<comment type="similarity">
    <text evidence="7">Belongs to the MraZ family.</text>
</comment>
<dbReference type="GO" id="GO:0009295">
    <property type="term" value="C:nucleoid"/>
    <property type="evidence" value="ECO:0007669"/>
    <property type="project" value="UniProtKB-SubCell"/>
</dbReference>
<evidence type="ECO:0000256" key="4">
    <source>
        <dbReference type="ARBA" id="ARBA00023015"/>
    </source>
</evidence>
<dbReference type="InterPro" id="IPR007159">
    <property type="entry name" value="SpoVT-AbrB_dom"/>
</dbReference>
<comment type="subunit">
    <text evidence="7">Forms oligomers.</text>
</comment>
<feature type="domain" description="SpoVT-AbrB" evidence="8">
    <location>
        <begin position="76"/>
        <end position="119"/>
    </location>
</feature>
<dbReference type="InterPro" id="IPR035642">
    <property type="entry name" value="MraZ_N"/>
</dbReference>
<dbReference type="SUPFAM" id="SSF89447">
    <property type="entry name" value="AbrB/MazE/MraZ-like"/>
    <property type="match status" value="1"/>
</dbReference>
<keyword evidence="5 7" id="KW-0238">DNA-binding</keyword>
<dbReference type="GO" id="GO:0000976">
    <property type="term" value="F:transcription cis-regulatory region binding"/>
    <property type="evidence" value="ECO:0007669"/>
    <property type="project" value="TreeGrafter"/>
</dbReference>
<protein>
    <recommendedName>
        <fullName evidence="1 7">Transcriptional regulator MraZ</fullName>
    </recommendedName>
</protein>
<dbReference type="CDD" id="cd16321">
    <property type="entry name" value="MraZ_C"/>
    <property type="match status" value="1"/>
</dbReference>
<dbReference type="Gene3D" id="3.40.1550.20">
    <property type="entry name" value="Transcriptional regulator MraZ domain"/>
    <property type="match status" value="1"/>
</dbReference>
<dbReference type="HAMAP" id="MF_01008">
    <property type="entry name" value="MraZ"/>
    <property type="match status" value="1"/>
</dbReference>
<dbReference type="GO" id="GO:0005737">
    <property type="term" value="C:cytoplasm"/>
    <property type="evidence" value="ECO:0007669"/>
    <property type="project" value="UniProtKB-UniRule"/>
</dbReference>
<evidence type="ECO:0000256" key="5">
    <source>
        <dbReference type="ARBA" id="ARBA00023125"/>
    </source>
</evidence>
<dbReference type="InterPro" id="IPR035644">
    <property type="entry name" value="MraZ_C"/>
</dbReference>
<keyword evidence="2 7" id="KW-0963">Cytoplasm</keyword>
<dbReference type="AlphaFoldDB" id="A0A1G2KWI4"/>
<evidence type="ECO:0000256" key="6">
    <source>
        <dbReference type="ARBA" id="ARBA00023163"/>
    </source>
</evidence>
<gene>
    <name evidence="7" type="primary">mraZ</name>
    <name evidence="9" type="ORF">A3C92_01430</name>
</gene>
<dbReference type="NCBIfam" id="TIGR00242">
    <property type="entry name" value="division/cell wall cluster transcriptional repressor MraZ"/>
    <property type="match status" value="1"/>
</dbReference>
<feature type="domain" description="SpoVT-AbrB" evidence="8">
    <location>
        <begin position="5"/>
        <end position="47"/>
    </location>
</feature>
<dbReference type="InterPro" id="IPR003444">
    <property type="entry name" value="MraZ"/>
</dbReference>
<proteinExistence type="inferred from homology"/>
<dbReference type="PANTHER" id="PTHR34701">
    <property type="entry name" value="TRANSCRIPTIONAL REGULATOR MRAZ"/>
    <property type="match status" value="1"/>
</dbReference>
<keyword evidence="6 7" id="KW-0804">Transcription</keyword>
<dbReference type="PANTHER" id="PTHR34701:SF1">
    <property type="entry name" value="TRANSCRIPTIONAL REGULATOR MRAZ"/>
    <property type="match status" value="1"/>
</dbReference>
<accession>A0A1G2KWI4</accession>
<dbReference type="CDD" id="cd16320">
    <property type="entry name" value="MraZ_N"/>
    <property type="match status" value="1"/>
</dbReference>
<dbReference type="Pfam" id="PF02381">
    <property type="entry name" value="MraZ"/>
    <property type="match status" value="2"/>
</dbReference>
<comment type="caution">
    <text evidence="9">The sequence shown here is derived from an EMBL/GenBank/DDBJ whole genome shotgun (WGS) entry which is preliminary data.</text>
</comment>
<name>A0A1G2KWI4_9BACT</name>
<dbReference type="InterPro" id="IPR038619">
    <property type="entry name" value="MraZ_sf"/>
</dbReference>
<evidence type="ECO:0000256" key="7">
    <source>
        <dbReference type="HAMAP-Rule" id="MF_01008"/>
    </source>
</evidence>
<dbReference type="GO" id="GO:0051301">
    <property type="term" value="P:cell division"/>
    <property type="evidence" value="ECO:0007669"/>
    <property type="project" value="UniProtKB-KW"/>
</dbReference>
<evidence type="ECO:0000256" key="3">
    <source>
        <dbReference type="ARBA" id="ARBA00022737"/>
    </source>
</evidence>
<keyword evidence="4 7" id="KW-0805">Transcription regulation</keyword>
<dbReference type="PROSITE" id="PS51740">
    <property type="entry name" value="SPOVT_ABRB"/>
    <property type="match status" value="2"/>
</dbReference>
<organism evidence="9 10">
    <name type="scientific">Candidatus Sungbacteria bacterium RIFCSPHIGHO2_02_FULL_53_17</name>
    <dbReference type="NCBI Taxonomy" id="1802275"/>
    <lineage>
        <taxon>Bacteria</taxon>
        <taxon>Candidatus Sungiibacteriota</taxon>
    </lineage>
</organism>
<keyword evidence="3" id="KW-0677">Repeat</keyword>
<evidence type="ECO:0000259" key="8">
    <source>
        <dbReference type="PROSITE" id="PS51740"/>
    </source>
</evidence>
<reference evidence="9 10" key="1">
    <citation type="journal article" date="2016" name="Nat. Commun.">
        <title>Thousands of microbial genomes shed light on interconnected biogeochemical processes in an aquifer system.</title>
        <authorList>
            <person name="Anantharaman K."/>
            <person name="Brown C.T."/>
            <person name="Hug L.A."/>
            <person name="Sharon I."/>
            <person name="Castelle C.J."/>
            <person name="Probst A.J."/>
            <person name="Thomas B.C."/>
            <person name="Singh A."/>
            <person name="Wilkins M.J."/>
            <person name="Karaoz U."/>
            <person name="Brodie E.L."/>
            <person name="Williams K.H."/>
            <person name="Hubbard S.S."/>
            <person name="Banfield J.F."/>
        </authorList>
    </citation>
    <scope>NUCLEOTIDE SEQUENCE [LARGE SCALE GENOMIC DNA]</scope>
</reference>
<sequence length="144" mass="16375">MLIGEYQHTLDSKKRLAIPSKVRKELGETAVLTRGLDNCLSLYPMQEWQKLTEKLSQLPVGQGNTRSFSRLMLAGAVEVELDQLGRILIPDYLKEFAGLKQKVVIAGVYNRLEVWDEERWTAYKAGVEKNTDMIAEKLGEMGLY</sequence>
<evidence type="ECO:0000256" key="1">
    <source>
        <dbReference type="ARBA" id="ARBA00013860"/>
    </source>
</evidence>
<comment type="subcellular location">
    <subcellularLocation>
        <location evidence="7">Cytoplasm</location>
        <location evidence="7">Nucleoid</location>
    </subcellularLocation>
</comment>
<dbReference type="GO" id="GO:2000143">
    <property type="term" value="P:negative regulation of DNA-templated transcription initiation"/>
    <property type="evidence" value="ECO:0007669"/>
    <property type="project" value="TreeGrafter"/>
</dbReference>
<keyword evidence="9" id="KW-0132">Cell division</keyword>
<dbReference type="GO" id="GO:0003700">
    <property type="term" value="F:DNA-binding transcription factor activity"/>
    <property type="evidence" value="ECO:0007669"/>
    <property type="project" value="UniProtKB-UniRule"/>
</dbReference>
<evidence type="ECO:0000313" key="9">
    <source>
        <dbReference type="EMBL" id="OHA02831.1"/>
    </source>
</evidence>
<dbReference type="InterPro" id="IPR037914">
    <property type="entry name" value="SpoVT-AbrB_sf"/>
</dbReference>
<keyword evidence="9" id="KW-0131">Cell cycle</keyword>
<evidence type="ECO:0000256" key="2">
    <source>
        <dbReference type="ARBA" id="ARBA00022490"/>
    </source>
</evidence>
<dbReference type="EMBL" id="MHQN01000030">
    <property type="protein sequence ID" value="OHA02831.1"/>
    <property type="molecule type" value="Genomic_DNA"/>
</dbReference>
<dbReference type="Proteomes" id="UP000177177">
    <property type="component" value="Unassembled WGS sequence"/>
</dbReference>
<evidence type="ECO:0000313" key="10">
    <source>
        <dbReference type="Proteomes" id="UP000177177"/>
    </source>
</evidence>
<dbReference type="InterPro" id="IPR020603">
    <property type="entry name" value="MraZ_dom"/>
</dbReference>